<dbReference type="EMBL" id="JAQNDK010000001">
    <property type="protein sequence ID" value="MDC0676252.1"/>
    <property type="molecule type" value="Genomic_DNA"/>
</dbReference>
<keyword evidence="4" id="KW-1185">Reference proteome</keyword>
<evidence type="ECO:0000256" key="2">
    <source>
        <dbReference type="SAM" id="SignalP"/>
    </source>
</evidence>
<feature type="region of interest" description="Disordered" evidence="1">
    <location>
        <begin position="372"/>
        <end position="424"/>
    </location>
</feature>
<gene>
    <name evidence="3" type="ORF">POL72_00765</name>
</gene>
<name>A0ABT5BTF5_9BACT</name>
<evidence type="ECO:0008006" key="5">
    <source>
        <dbReference type="Google" id="ProtNLM"/>
    </source>
</evidence>
<feature type="signal peptide" evidence="2">
    <location>
        <begin position="1"/>
        <end position="22"/>
    </location>
</feature>
<dbReference type="Proteomes" id="UP001217485">
    <property type="component" value="Unassembled WGS sequence"/>
</dbReference>
<evidence type="ECO:0000313" key="4">
    <source>
        <dbReference type="Proteomes" id="UP001217485"/>
    </source>
</evidence>
<comment type="caution">
    <text evidence="3">The sequence shown here is derived from an EMBL/GenBank/DDBJ whole genome shotgun (WGS) entry which is preliminary data.</text>
</comment>
<evidence type="ECO:0000313" key="3">
    <source>
        <dbReference type="EMBL" id="MDC0676252.1"/>
    </source>
</evidence>
<sequence>MNRRTACLGVATLSLTAGIVLAASATSANSAVPVPLMVIANHLTLDHLGHNLLTTNRQSLLALDRNPLTTASFAAGPLHDALLDPWARDVMKDLVACALATKQRVEWTPPAYEGAWAPTAEERAARAQPDSPLSYSGSMGLCPAWADPLWPERDKAHNATRASCQELVSACLLAKNNAFGVRVNISARGRVPSDKPGTTRMLQVDAAEKTNYPWREGAFFGNIFNASALNTDFEVTLVAGKIVRPSLTTAHLDDMIYKEAFVCHPQEHAAGPQYDDTIYMQRRVCARSTGGGQPGCLAKHVGACQSYAASVPGAAEMGRANVCEGAPVDGTYTGPCTGEAGDAKRWMNPVTVYLRQPCDVFGPKGCQELNENGSGPVAVRQPPVIARQPPDPIIRVPKGDPPPMDGLPAQRKAVPTQLSGPKKP</sequence>
<protein>
    <recommendedName>
        <fullName evidence="5">Secreted protein</fullName>
    </recommendedName>
</protein>
<evidence type="ECO:0000256" key="1">
    <source>
        <dbReference type="SAM" id="MobiDB-lite"/>
    </source>
</evidence>
<feature type="chain" id="PRO_5046547729" description="Secreted protein" evidence="2">
    <location>
        <begin position="23"/>
        <end position="424"/>
    </location>
</feature>
<dbReference type="RefSeq" id="WP_272092958.1">
    <property type="nucleotide sequence ID" value="NZ_JAQNDK010000001.1"/>
</dbReference>
<organism evidence="3 4">
    <name type="scientific">Sorangium atrum</name>
    <dbReference type="NCBI Taxonomy" id="2995308"/>
    <lineage>
        <taxon>Bacteria</taxon>
        <taxon>Pseudomonadati</taxon>
        <taxon>Myxococcota</taxon>
        <taxon>Polyangia</taxon>
        <taxon>Polyangiales</taxon>
        <taxon>Polyangiaceae</taxon>
        <taxon>Sorangium</taxon>
    </lineage>
</organism>
<reference evidence="3 4" key="1">
    <citation type="submission" date="2023-01" db="EMBL/GenBank/DDBJ databases">
        <title>Minimal conservation of predation-associated metabolite biosynthetic gene clusters underscores biosynthetic potential of Myxococcota including descriptions for ten novel species: Archangium lansinium sp. nov., Myxococcus landrumus sp. nov., Nannocystis bai.</title>
        <authorList>
            <person name="Ahearne A."/>
            <person name="Stevens C."/>
            <person name="Dowd S."/>
        </authorList>
    </citation>
    <scope>NUCLEOTIDE SEQUENCE [LARGE SCALE GENOMIC DNA]</scope>
    <source>
        <strain evidence="3 4">WIWO2</strain>
    </source>
</reference>
<proteinExistence type="predicted"/>
<keyword evidence="2" id="KW-0732">Signal</keyword>
<accession>A0ABT5BTF5</accession>